<dbReference type="GO" id="GO:0003677">
    <property type="term" value="F:DNA binding"/>
    <property type="evidence" value="ECO:0007669"/>
    <property type="project" value="UniProtKB-KW"/>
</dbReference>
<dbReference type="InterPro" id="IPR036390">
    <property type="entry name" value="WH_DNA-bd_sf"/>
</dbReference>
<comment type="caution">
    <text evidence="5">The sequence shown here is derived from an EMBL/GenBank/DDBJ whole genome shotgun (WGS) entry which is preliminary data.</text>
</comment>
<evidence type="ECO:0000256" key="3">
    <source>
        <dbReference type="ARBA" id="ARBA00023163"/>
    </source>
</evidence>
<dbReference type="RefSeq" id="WP_189954365.1">
    <property type="nucleotide sequence ID" value="NZ_BMVG01000008.1"/>
</dbReference>
<evidence type="ECO:0000256" key="1">
    <source>
        <dbReference type="ARBA" id="ARBA00023015"/>
    </source>
</evidence>
<evidence type="ECO:0000313" key="5">
    <source>
        <dbReference type="EMBL" id="GHE05359.1"/>
    </source>
</evidence>
<dbReference type="InterPro" id="IPR023187">
    <property type="entry name" value="Tscrpt_reg_MarR-type_CS"/>
</dbReference>
<gene>
    <name evidence="5" type="ORF">GCM10010339_40930</name>
</gene>
<sequence length="171" mass="18625">MTESAASSEGCPQALASGAIPLPAAAVGGPISHAIFRVARTHRMIAGHLLRRVGLHPGQELVMMQLWELGPQRQVDLVRLLDSDAATMTRTIRRLEHAGFVRRSPCADDKRASVIEATTASHALRKEVEHLWRQLEDATVGDTGDDEQATVLRALEDIEQRLVRAAARLGT</sequence>
<reference evidence="5" key="1">
    <citation type="journal article" date="2014" name="Int. J. Syst. Evol. Microbiol.">
        <title>Complete genome sequence of Corynebacterium casei LMG S-19264T (=DSM 44701T), isolated from a smear-ripened cheese.</title>
        <authorList>
            <consortium name="US DOE Joint Genome Institute (JGI-PGF)"/>
            <person name="Walter F."/>
            <person name="Albersmeier A."/>
            <person name="Kalinowski J."/>
            <person name="Ruckert C."/>
        </authorList>
    </citation>
    <scope>NUCLEOTIDE SEQUENCE</scope>
    <source>
        <strain evidence="5">JCM 4714</strain>
    </source>
</reference>
<dbReference type="PANTHER" id="PTHR33164:SF87">
    <property type="entry name" value="MULTIPLE ANTIBIOTIC RESISTANCE PROTEIN MARR"/>
    <property type="match status" value="1"/>
</dbReference>
<dbReference type="SMART" id="SM00347">
    <property type="entry name" value="HTH_MARR"/>
    <property type="match status" value="1"/>
</dbReference>
<name>A0A919D4U0_9ACTN</name>
<dbReference type="PROSITE" id="PS01117">
    <property type="entry name" value="HTH_MARR_1"/>
    <property type="match status" value="1"/>
</dbReference>
<evidence type="ECO:0000313" key="6">
    <source>
        <dbReference type="Proteomes" id="UP000655443"/>
    </source>
</evidence>
<dbReference type="PANTHER" id="PTHR33164">
    <property type="entry name" value="TRANSCRIPTIONAL REGULATOR, MARR FAMILY"/>
    <property type="match status" value="1"/>
</dbReference>
<dbReference type="GO" id="GO:0006950">
    <property type="term" value="P:response to stress"/>
    <property type="evidence" value="ECO:0007669"/>
    <property type="project" value="TreeGrafter"/>
</dbReference>
<accession>A0A919D4U0</accession>
<dbReference type="Pfam" id="PF01047">
    <property type="entry name" value="MarR"/>
    <property type="match status" value="1"/>
</dbReference>
<dbReference type="EMBL" id="BMVG01000008">
    <property type="protein sequence ID" value="GHE05359.1"/>
    <property type="molecule type" value="Genomic_DNA"/>
</dbReference>
<dbReference type="InterPro" id="IPR036388">
    <property type="entry name" value="WH-like_DNA-bd_sf"/>
</dbReference>
<dbReference type="InterPro" id="IPR039422">
    <property type="entry name" value="MarR/SlyA-like"/>
</dbReference>
<organism evidence="5 6">
    <name type="scientific">Streptomyces alanosinicus</name>
    <dbReference type="NCBI Taxonomy" id="68171"/>
    <lineage>
        <taxon>Bacteria</taxon>
        <taxon>Bacillati</taxon>
        <taxon>Actinomycetota</taxon>
        <taxon>Actinomycetes</taxon>
        <taxon>Kitasatosporales</taxon>
        <taxon>Streptomycetaceae</taxon>
        <taxon>Streptomyces</taxon>
    </lineage>
</organism>
<keyword evidence="6" id="KW-1185">Reference proteome</keyword>
<dbReference type="PROSITE" id="PS50995">
    <property type="entry name" value="HTH_MARR_2"/>
    <property type="match status" value="1"/>
</dbReference>
<keyword evidence="1" id="KW-0805">Transcription regulation</keyword>
<protein>
    <recommendedName>
        <fullName evidence="4">HTH marR-type domain-containing protein</fullName>
    </recommendedName>
</protein>
<proteinExistence type="predicted"/>
<keyword evidence="3" id="KW-0804">Transcription</keyword>
<dbReference type="InterPro" id="IPR000835">
    <property type="entry name" value="HTH_MarR-typ"/>
</dbReference>
<evidence type="ECO:0000256" key="2">
    <source>
        <dbReference type="ARBA" id="ARBA00023125"/>
    </source>
</evidence>
<reference evidence="5" key="2">
    <citation type="submission" date="2020-09" db="EMBL/GenBank/DDBJ databases">
        <authorList>
            <person name="Sun Q."/>
            <person name="Ohkuma M."/>
        </authorList>
    </citation>
    <scope>NUCLEOTIDE SEQUENCE</scope>
    <source>
        <strain evidence="5">JCM 4714</strain>
    </source>
</reference>
<dbReference type="Proteomes" id="UP000655443">
    <property type="component" value="Unassembled WGS sequence"/>
</dbReference>
<dbReference type="AlphaFoldDB" id="A0A919D4U0"/>
<dbReference type="Gene3D" id="1.10.10.10">
    <property type="entry name" value="Winged helix-like DNA-binding domain superfamily/Winged helix DNA-binding domain"/>
    <property type="match status" value="1"/>
</dbReference>
<keyword evidence="2" id="KW-0238">DNA-binding</keyword>
<dbReference type="GO" id="GO:0003700">
    <property type="term" value="F:DNA-binding transcription factor activity"/>
    <property type="evidence" value="ECO:0007669"/>
    <property type="project" value="InterPro"/>
</dbReference>
<evidence type="ECO:0000259" key="4">
    <source>
        <dbReference type="PROSITE" id="PS50995"/>
    </source>
</evidence>
<feature type="domain" description="HTH marR-type" evidence="4">
    <location>
        <begin position="28"/>
        <end position="160"/>
    </location>
</feature>
<dbReference type="PRINTS" id="PR00598">
    <property type="entry name" value="HTHMARR"/>
</dbReference>
<dbReference type="SUPFAM" id="SSF46785">
    <property type="entry name" value="Winged helix' DNA-binding domain"/>
    <property type="match status" value="1"/>
</dbReference>